<dbReference type="EMBL" id="CANHGI010000003">
    <property type="protein sequence ID" value="CAI5446593.1"/>
    <property type="molecule type" value="Genomic_DNA"/>
</dbReference>
<name>A0A9P1ILJ7_9PELO</name>
<organism evidence="2 3">
    <name type="scientific">Caenorhabditis angaria</name>
    <dbReference type="NCBI Taxonomy" id="860376"/>
    <lineage>
        <taxon>Eukaryota</taxon>
        <taxon>Metazoa</taxon>
        <taxon>Ecdysozoa</taxon>
        <taxon>Nematoda</taxon>
        <taxon>Chromadorea</taxon>
        <taxon>Rhabditida</taxon>
        <taxon>Rhabditina</taxon>
        <taxon>Rhabditomorpha</taxon>
        <taxon>Rhabditoidea</taxon>
        <taxon>Rhabditidae</taxon>
        <taxon>Peloderinae</taxon>
        <taxon>Caenorhabditis</taxon>
    </lineage>
</organism>
<evidence type="ECO:0000313" key="2">
    <source>
        <dbReference type="EMBL" id="CAI5446593.1"/>
    </source>
</evidence>
<protein>
    <recommendedName>
        <fullName evidence="4">Transmembrane protein</fullName>
    </recommendedName>
</protein>
<gene>
    <name evidence="2" type="ORF">CAMP_LOCUS9230</name>
</gene>
<evidence type="ECO:0000313" key="3">
    <source>
        <dbReference type="Proteomes" id="UP001152747"/>
    </source>
</evidence>
<dbReference type="AlphaFoldDB" id="A0A9P1ILJ7"/>
<evidence type="ECO:0008006" key="4">
    <source>
        <dbReference type="Google" id="ProtNLM"/>
    </source>
</evidence>
<sequence>MNSAKIDGATVISHLMAQMIHSTVTFQKAKLSISTLRKRSINNSNYCSRFDLVVEQYQHFKVFDQQFNAIVQDLISLLININNSKWIQFFEQRSSRFDFAIEQYQQFKVDEQELISMLNDSCQFTKDIQQFGTSSSSSKLPKSHLLYLVVLCLFFSYFLLKSQKVENHPFSLQVIA</sequence>
<keyword evidence="1" id="KW-0812">Transmembrane</keyword>
<keyword evidence="3" id="KW-1185">Reference proteome</keyword>
<keyword evidence="1" id="KW-1133">Transmembrane helix</keyword>
<feature type="transmembrane region" description="Helical" evidence="1">
    <location>
        <begin position="144"/>
        <end position="160"/>
    </location>
</feature>
<evidence type="ECO:0000256" key="1">
    <source>
        <dbReference type="SAM" id="Phobius"/>
    </source>
</evidence>
<dbReference type="Proteomes" id="UP001152747">
    <property type="component" value="Unassembled WGS sequence"/>
</dbReference>
<reference evidence="2" key="1">
    <citation type="submission" date="2022-11" db="EMBL/GenBank/DDBJ databases">
        <authorList>
            <person name="Kikuchi T."/>
        </authorList>
    </citation>
    <scope>NUCLEOTIDE SEQUENCE</scope>
    <source>
        <strain evidence="2">PS1010</strain>
    </source>
</reference>
<proteinExistence type="predicted"/>
<keyword evidence="1" id="KW-0472">Membrane</keyword>
<accession>A0A9P1ILJ7</accession>
<comment type="caution">
    <text evidence="2">The sequence shown here is derived from an EMBL/GenBank/DDBJ whole genome shotgun (WGS) entry which is preliminary data.</text>
</comment>